<dbReference type="OrthoDB" id="779095at2759"/>
<dbReference type="InterPro" id="IPR050295">
    <property type="entry name" value="Plant_2OG-oxidoreductases"/>
</dbReference>
<evidence type="ECO:0000313" key="5">
    <source>
        <dbReference type="Proteomes" id="UP000797356"/>
    </source>
</evidence>
<comment type="caution">
    <text evidence="4">The sequence shown here is derived from an EMBL/GenBank/DDBJ whole genome shotgun (WGS) entry which is preliminary data.</text>
</comment>
<evidence type="ECO:0000256" key="1">
    <source>
        <dbReference type="ARBA" id="ARBA00022723"/>
    </source>
</evidence>
<dbReference type="SUPFAM" id="SSF51197">
    <property type="entry name" value="Clavaminate synthase-like"/>
    <property type="match status" value="1"/>
</dbReference>
<sequence>MVAKRPSNDMWLEERQVVGEYCKNTRELALRLLEAISERLGLENDYMEKALGKQVQHMAMNYYPPCLQPELTYGLPGLKDPNAITILLQDGVSGLQVFRNGKWVAVNPIPDTLVINIGDMVQVY</sequence>
<dbReference type="EMBL" id="CM017878">
    <property type="protein sequence ID" value="KAG1354729.1"/>
    <property type="molecule type" value="Genomic_DNA"/>
</dbReference>
<dbReference type="Pfam" id="PF03171">
    <property type="entry name" value="2OG-FeII_Oxy"/>
    <property type="match status" value="1"/>
</dbReference>
<evidence type="ECO:0000259" key="3">
    <source>
        <dbReference type="Pfam" id="PF03171"/>
    </source>
</evidence>
<keyword evidence="1" id="KW-0479">Metal-binding</keyword>
<dbReference type="InterPro" id="IPR044861">
    <property type="entry name" value="IPNS-like_FE2OG_OXY"/>
</dbReference>
<accession>A0A8K0IFP2</accession>
<keyword evidence="5" id="KW-1185">Reference proteome</keyword>
<dbReference type="PANTHER" id="PTHR47991">
    <property type="entry name" value="OXOGLUTARATE/IRON-DEPENDENT DIOXYGENASE"/>
    <property type="match status" value="1"/>
</dbReference>
<protein>
    <recommendedName>
        <fullName evidence="3">Isopenicillin N synthase-like Fe(2+) 2OG dioxygenase domain-containing protein</fullName>
    </recommendedName>
</protein>
<dbReference type="Proteomes" id="UP000797356">
    <property type="component" value="Chromosome 7"/>
</dbReference>
<keyword evidence="2" id="KW-0408">Iron</keyword>
<organism evidence="4 5">
    <name type="scientific">Cocos nucifera</name>
    <name type="common">Coconut palm</name>
    <dbReference type="NCBI Taxonomy" id="13894"/>
    <lineage>
        <taxon>Eukaryota</taxon>
        <taxon>Viridiplantae</taxon>
        <taxon>Streptophyta</taxon>
        <taxon>Embryophyta</taxon>
        <taxon>Tracheophyta</taxon>
        <taxon>Spermatophyta</taxon>
        <taxon>Magnoliopsida</taxon>
        <taxon>Liliopsida</taxon>
        <taxon>Arecaceae</taxon>
        <taxon>Arecoideae</taxon>
        <taxon>Cocoseae</taxon>
        <taxon>Attaleinae</taxon>
        <taxon>Cocos</taxon>
    </lineage>
</organism>
<dbReference type="AlphaFoldDB" id="A0A8K0IFP2"/>
<dbReference type="GO" id="GO:0046872">
    <property type="term" value="F:metal ion binding"/>
    <property type="evidence" value="ECO:0007669"/>
    <property type="project" value="UniProtKB-KW"/>
</dbReference>
<dbReference type="InterPro" id="IPR027443">
    <property type="entry name" value="IPNS-like_sf"/>
</dbReference>
<evidence type="ECO:0000256" key="2">
    <source>
        <dbReference type="ARBA" id="ARBA00023004"/>
    </source>
</evidence>
<gene>
    <name evidence="4" type="ORF">COCNU_07G008410</name>
</gene>
<name>A0A8K0IFP2_COCNU</name>
<evidence type="ECO:0000313" key="4">
    <source>
        <dbReference type="EMBL" id="KAG1354729.1"/>
    </source>
</evidence>
<reference evidence="4" key="1">
    <citation type="journal article" date="2017" name="Gigascience">
        <title>The genome draft of coconut (Cocos nucifera).</title>
        <authorList>
            <person name="Xiao Y."/>
            <person name="Xu P."/>
            <person name="Fan H."/>
            <person name="Baudouin L."/>
            <person name="Xia W."/>
            <person name="Bocs S."/>
            <person name="Xu J."/>
            <person name="Li Q."/>
            <person name="Guo A."/>
            <person name="Zhou L."/>
            <person name="Li J."/>
            <person name="Wu Y."/>
            <person name="Ma Z."/>
            <person name="Armero A."/>
            <person name="Issali A.E."/>
            <person name="Liu N."/>
            <person name="Peng M."/>
            <person name="Yang Y."/>
        </authorList>
    </citation>
    <scope>NUCLEOTIDE SEQUENCE</scope>
    <source>
        <tissue evidence="4">Spear leaf of Hainan Tall coconut</tissue>
    </source>
</reference>
<feature type="domain" description="Isopenicillin N synthase-like Fe(2+) 2OG dioxygenase" evidence="3">
    <location>
        <begin position="56"/>
        <end position="123"/>
    </location>
</feature>
<dbReference type="Gene3D" id="2.60.120.330">
    <property type="entry name" value="B-lactam Antibiotic, Isopenicillin N Synthase, Chain"/>
    <property type="match status" value="1"/>
</dbReference>
<proteinExistence type="predicted"/>
<reference evidence="4" key="2">
    <citation type="submission" date="2019-07" db="EMBL/GenBank/DDBJ databases">
        <authorList>
            <person name="Yang Y."/>
            <person name="Bocs S."/>
            <person name="Baudouin L."/>
        </authorList>
    </citation>
    <scope>NUCLEOTIDE SEQUENCE</scope>
    <source>
        <tissue evidence="4">Spear leaf of Hainan Tall coconut</tissue>
    </source>
</reference>